<evidence type="ECO:0000259" key="3">
    <source>
        <dbReference type="PROSITE" id="PS50103"/>
    </source>
</evidence>
<feature type="region of interest" description="Disordered" evidence="2">
    <location>
        <begin position="226"/>
        <end position="392"/>
    </location>
</feature>
<dbReference type="InterPro" id="IPR000571">
    <property type="entry name" value="Znf_CCCH"/>
</dbReference>
<feature type="compositionally biased region" description="Basic residues" evidence="2">
    <location>
        <begin position="337"/>
        <end position="348"/>
    </location>
</feature>
<organism evidence="4 5">
    <name type="scientific">Curvularia clavata</name>
    <dbReference type="NCBI Taxonomy" id="95742"/>
    <lineage>
        <taxon>Eukaryota</taxon>
        <taxon>Fungi</taxon>
        <taxon>Dikarya</taxon>
        <taxon>Ascomycota</taxon>
        <taxon>Pezizomycotina</taxon>
        <taxon>Dothideomycetes</taxon>
        <taxon>Pleosporomycetidae</taxon>
        <taxon>Pleosporales</taxon>
        <taxon>Pleosporineae</taxon>
        <taxon>Pleosporaceae</taxon>
        <taxon>Curvularia</taxon>
    </lineage>
</organism>
<evidence type="ECO:0000256" key="2">
    <source>
        <dbReference type="SAM" id="MobiDB-lite"/>
    </source>
</evidence>
<reference evidence="4" key="1">
    <citation type="submission" date="2021-12" db="EMBL/GenBank/DDBJ databases">
        <title>Curvularia clavata genome.</title>
        <authorList>
            <person name="Cao Y."/>
        </authorList>
    </citation>
    <scope>NUCLEOTIDE SEQUENCE</scope>
    <source>
        <strain evidence="4">Yc1106</strain>
    </source>
</reference>
<evidence type="ECO:0000256" key="1">
    <source>
        <dbReference type="PROSITE-ProRule" id="PRU00723"/>
    </source>
</evidence>
<keyword evidence="5" id="KW-1185">Reference proteome</keyword>
<keyword evidence="1" id="KW-0479">Metal-binding</keyword>
<feature type="compositionally biased region" description="Basic and acidic residues" evidence="2">
    <location>
        <begin position="254"/>
        <end position="269"/>
    </location>
</feature>
<gene>
    <name evidence="4" type="ORF">yc1106_08965</name>
</gene>
<feature type="region of interest" description="Disordered" evidence="2">
    <location>
        <begin position="439"/>
        <end position="470"/>
    </location>
</feature>
<accession>A0A9Q8ZGJ6</accession>
<keyword evidence="1" id="KW-0862">Zinc</keyword>
<keyword evidence="1" id="KW-0863">Zinc-finger</keyword>
<feature type="region of interest" description="Disordered" evidence="2">
    <location>
        <begin position="400"/>
        <end position="419"/>
    </location>
</feature>
<feature type="compositionally biased region" description="Low complexity" evidence="2">
    <location>
        <begin position="293"/>
        <end position="325"/>
    </location>
</feature>
<dbReference type="PROSITE" id="PS50103">
    <property type="entry name" value="ZF_C3H1"/>
    <property type="match status" value="1"/>
</dbReference>
<dbReference type="Proteomes" id="UP001056012">
    <property type="component" value="Chromosome 7"/>
</dbReference>
<sequence>MATLRNECSLPESIRCYLLRGNVMVPLVPADQLPFQVKGIPRQLGHRQMSDEGWKLFKETKEVPFLLSVQAPPTNDSPLHYSPGKPQYLAPDHHVRTESQTAQMTLNRAGQLSLDTAPESPDAPLAGGVERLSPLTDAVASIYPSDALRLGYTSSTISGMPRKVYCTHWIATGECRWTLTGCKYKHEMPGTEKLRELGFTRGTPKWWKDKNAVSPPKTMTWMQRRLARADDEEPQTGDMPSPRAFPDPSTFRARRLEERSDDLSTDTHKHSPQTPNLIDLEEVTMLPGSSPRSLILSTKSSESSSPSAPRSETSRSPILSSSPLPSSSPPLPTPKMKTAKPHRIRKHLPSPSSSPSPPSSSTTPSSPSSSPDSSDTDISAPRIRHRIHKPHRKTLVRRKVISSSTAASAAPRLVKSTKGAEHAKLGLASSKYAVQTAAAVPSKTRENKGMQAEQRVRKIYRKERRGERSV</sequence>
<feature type="zinc finger region" description="C3H1-type" evidence="1">
    <location>
        <begin position="160"/>
        <end position="189"/>
    </location>
</feature>
<feature type="compositionally biased region" description="Low complexity" evidence="2">
    <location>
        <begin position="359"/>
        <end position="377"/>
    </location>
</feature>
<name>A0A9Q8ZGJ6_CURCL</name>
<dbReference type="EMBL" id="CP089280">
    <property type="protein sequence ID" value="USP81691.1"/>
    <property type="molecule type" value="Genomic_DNA"/>
</dbReference>
<feature type="domain" description="C3H1-type" evidence="3">
    <location>
        <begin position="160"/>
        <end position="189"/>
    </location>
</feature>
<feature type="compositionally biased region" description="Basic residues" evidence="2">
    <location>
        <begin position="382"/>
        <end position="392"/>
    </location>
</feature>
<evidence type="ECO:0000313" key="4">
    <source>
        <dbReference type="EMBL" id="USP81691.1"/>
    </source>
</evidence>
<protein>
    <recommendedName>
        <fullName evidence="3">C3H1-type domain-containing protein</fullName>
    </recommendedName>
</protein>
<evidence type="ECO:0000313" key="5">
    <source>
        <dbReference type="Proteomes" id="UP001056012"/>
    </source>
</evidence>
<dbReference type="GO" id="GO:0008270">
    <property type="term" value="F:zinc ion binding"/>
    <property type="evidence" value="ECO:0007669"/>
    <property type="project" value="UniProtKB-KW"/>
</dbReference>
<proteinExistence type="predicted"/>
<dbReference type="OrthoDB" id="5355510at2759"/>
<dbReference type="VEuPathDB" id="FungiDB:yc1106_08965"/>
<dbReference type="AlphaFoldDB" id="A0A9Q8ZGJ6"/>